<proteinExistence type="predicted"/>
<protein>
    <submittedName>
        <fullName evidence="1">9816_t:CDS:1</fullName>
    </submittedName>
</protein>
<dbReference type="Proteomes" id="UP000789508">
    <property type="component" value="Unassembled WGS sequence"/>
</dbReference>
<reference evidence="1" key="1">
    <citation type="submission" date="2021-06" db="EMBL/GenBank/DDBJ databases">
        <authorList>
            <person name="Kallberg Y."/>
            <person name="Tangrot J."/>
            <person name="Rosling A."/>
        </authorList>
    </citation>
    <scope>NUCLEOTIDE SEQUENCE</scope>
    <source>
        <strain evidence="1">FL130A</strain>
    </source>
</reference>
<evidence type="ECO:0000313" key="2">
    <source>
        <dbReference type="Proteomes" id="UP000789508"/>
    </source>
</evidence>
<gene>
    <name evidence="1" type="ORF">ALEPTO_LOCUS5503</name>
</gene>
<keyword evidence="2" id="KW-1185">Reference proteome</keyword>
<comment type="caution">
    <text evidence="1">The sequence shown here is derived from an EMBL/GenBank/DDBJ whole genome shotgun (WGS) entry which is preliminary data.</text>
</comment>
<dbReference type="AlphaFoldDB" id="A0A9N9FM58"/>
<accession>A0A9N9FM58</accession>
<name>A0A9N9FM58_9GLOM</name>
<organism evidence="1 2">
    <name type="scientific">Ambispora leptoticha</name>
    <dbReference type="NCBI Taxonomy" id="144679"/>
    <lineage>
        <taxon>Eukaryota</taxon>
        <taxon>Fungi</taxon>
        <taxon>Fungi incertae sedis</taxon>
        <taxon>Mucoromycota</taxon>
        <taxon>Glomeromycotina</taxon>
        <taxon>Glomeromycetes</taxon>
        <taxon>Archaeosporales</taxon>
        <taxon>Ambisporaceae</taxon>
        <taxon>Ambispora</taxon>
    </lineage>
</organism>
<sequence length="54" mass="6696">MGKSHELNEFEHSKEHLWHELKQRRSKRTVHPRNSRELEEILQEEFHLKPILNL</sequence>
<dbReference type="EMBL" id="CAJVPS010001559">
    <property type="protein sequence ID" value="CAG8543011.1"/>
    <property type="molecule type" value="Genomic_DNA"/>
</dbReference>
<evidence type="ECO:0000313" key="1">
    <source>
        <dbReference type="EMBL" id="CAG8543011.1"/>
    </source>
</evidence>